<evidence type="ECO:0000259" key="6">
    <source>
        <dbReference type="Pfam" id="PF00892"/>
    </source>
</evidence>
<dbReference type="InterPro" id="IPR050638">
    <property type="entry name" value="AA-Vitamin_Transporters"/>
</dbReference>
<evidence type="ECO:0000256" key="4">
    <source>
        <dbReference type="ARBA" id="ARBA00023136"/>
    </source>
</evidence>
<feature type="transmembrane region" description="Helical" evidence="5">
    <location>
        <begin position="90"/>
        <end position="109"/>
    </location>
</feature>
<evidence type="ECO:0000256" key="2">
    <source>
        <dbReference type="ARBA" id="ARBA00022692"/>
    </source>
</evidence>
<feature type="transmembrane region" description="Helical" evidence="5">
    <location>
        <begin position="140"/>
        <end position="162"/>
    </location>
</feature>
<protein>
    <submittedName>
        <fullName evidence="7">Threonine/homoserine efflux transporter RhtA</fullName>
    </submittedName>
</protein>
<dbReference type="GO" id="GO:0016020">
    <property type="term" value="C:membrane"/>
    <property type="evidence" value="ECO:0007669"/>
    <property type="project" value="UniProtKB-SubCell"/>
</dbReference>
<dbReference type="PANTHER" id="PTHR32322:SF9">
    <property type="entry name" value="AMINO-ACID METABOLITE EFFLUX PUMP-RELATED"/>
    <property type="match status" value="1"/>
</dbReference>
<evidence type="ECO:0000256" key="1">
    <source>
        <dbReference type="ARBA" id="ARBA00004141"/>
    </source>
</evidence>
<accession>A0A1I0N818</accession>
<dbReference type="InterPro" id="IPR000620">
    <property type="entry name" value="EamA_dom"/>
</dbReference>
<reference evidence="7 8" key="1">
    <citation type="submission" date="2016-10" db="EMBL/GenBank/DDBJ databases">
        <authorList>
            <person name="de Groot N.N."/>
        </authorList>
    </citation>
    <scope>NUCLEOTIDE SEQUENCE [LARGE SCALE GENOMIC DNA]</scope>
    <source>
        <strain evidence="7 8">DSM 29439</strain>
    </source>
</reference>
<evidence type="ECO:0000256" key="5">
    <source>
        <dbReference type="SAM" id="Phobius"/>
    </source>
</evidence>
<feature type="transmembrane region" description="Helical" evidence="5">
    <location>
        <begin position="31"/>
        <end position="53"/>
    </location>
</feature>
<feature type="transmembrane region" description="Helical" evidence="5">
    <location>
        <begin position="199"/>
        <end position="221"/>
    </location>
</feature>
<evidence type="ECO:0000313" key="8">
    <source>
        <dbReference type="Proteomes" id="UP000199650"/>
    </source>
</evidence>
<feature type="transmembrane region" description="Helical" evidence="5">
    <location>
        <begin position="233"/>
        <end position="251"/>
    </location>
</feature>
<dbReference type="SUPFAM" id="SSF103481">
    <property type="entry name" value="Multidrug resistance efflux transporter EmrE"/>
    <property type="match status" value="2"/>
</dbReference>
<proteinExistence type="predicted"/>
<dbReference type="AlphaFoldDB" id="A0A1I0N818"/>
<keyword evidence="2 5" id="KW-0812">Transmembrane</keyword>
<name>A0A1I0N818_9RHOB</name>
<keyword evidence="3 5" id="KW-1133">Transmembrane helix</keyword>
<feature type="transmembrane region" description="Helical" evidence="5">
    <location>
        <begin position="257"/>
        <end position="275"/>
    </location>
</feature>
<dbReference type="STRING" id="1173584.SAMN05444851_0604"/>
<dbReference type="PANTHER" id="PTHR32322">
    <property type="entry name" value="INNER MEMBRANE TRANSPORTER"/>
    <property type="match status" value="1"/>
</dbReference>
<feature type="transmembrane region" description="Helical" evidence="5">
    <location>
        <begin position="65"/>
        <end position="84"/>
    </location>
</feature>
<sequence>MQLFLLTVLTMTAFAANSILNRAGLAGEHIGPAGFALIRVIAGAIMLWGLLWAKGRKAPPRPAPDWAAVVALVTYLVGFSFAYVAMDAGLGALVLFAGVQITMFVGAIFGSDRFPARRWGGMVVSLGGLTYLVWPGQVQLFDPLALGLMAVAAVGWGIYSLIGRRAVAPLASTAWNFIYATPFVALATVLFVTDEVFTTTGVSLAIASGAVTSGLGYALWYRVLPSLGASTGALAQLSVPVIAMLAGVVLLGEVLTLRAVVASVLVLGGIAVGLLPRR</sequence>
<dbReference type="Pfam" id="PF00892">
    <property type="entry name" value="EamA"/>
    <property type="match status" value="1"/>
</dbReference>
<dbReference type="InterPro" id="IPR037185">
    <property type="entry name" value="EmrE-like"/>
</dbReference>
<evidence type="ECO:0000313" key="7">
    <source>
        <dbReference type="EMBL" id="SEV96958.1"/>
    </source>
</evidence>
<feature type="domain" description="EamA" evidence="6">
    <location>
        <begin position="146"/>
        <end position="272"/>
    </location>
</feature>
<organism evidence="7 8">
    <name type="scientific">Aliiroseovarius sediminilitoris</name>
    <dbReference type="NCBI Taxonomy" id="1173584"/>
    <lineage>
        <taxon>Bacteria</taxon>
        <taxon>Pseudomonadati</taxon>
        <taxon>Pseudomonadota</taxon>
        <taxon>Alphaproteobacteria</taxon>
        <taxon>Rhodobacterales</taxon>
        <taxon>Paracoccaceae</taxon>
        <taxon>Aliiroseovarius</taxon>
    </lineage>
</organism>
<dbReference type="RefSeq" id="WP_091428174.1">
    <property type="nucleotide sequence ID" value="NZ_FOJB01000001.1"/>
</dbReference>
<evidence type="ECO:0000256" key="3">
    <source>
        <dbReference type="ARBA" id="ARBA00022989"/>
    </source>
</evidence>
<dbReference type="OrthoDB" id="321830at2"/>
<keyword evidence="8" id="KW-1185">Reference proteome</keyword>
<dbReference type="Proteomes" id="UP000199650">
    <property type="component" value="Unassembled WGS sequence"/>
</dbReference>
<feature type="transmembrane region" description="Helical" evidence="5">
    <location>
        <begin position="116"/>
        <end position="134"/>
    </location>
</feature>
<dbReference type="EMBL" id="FOJB01000001">
    <property type="protein sequence ID" value="SEV96958.1"/>
    <property type="molecule type" value="Genomic_DNA"/>
</dbReference>
<keyword evidence="4 5" id="KW-0472">Membrane</keyword>
<gene>
    <name evidence="7" type="ORF">SAMN05444851_0604</name>
</gene>
<feature type="transmembrane region" description="Helical" evidence="5">
    <location>
        <begin position="174"/>
        <end position="193"/>
    </location>
</feature>
<comment type="subcellular location">
    <subcellularLocation>
        <location evidence="1">Membrane</location>
        <topology evidence="1">Multi-pass membrane protein</topology>
    </subcellularLocation>
</comment>